<comment type="subcellular location">
    <subcellularLocation>
        <location evidence="2">Cell envelope</location>
    </subcellularLocation>
    <subcellularLocation>
        <location evidence="1">Membrane</location>
        <topology evidence="1">Single-pass membrane protein</topology>
    </subcellularLocation>
</comment>
<evidence type="ECO:0000256" key="7">
    <source>
        <dbReference type="ARBA" id="ARBA00023136"/>
    </source>
</evidence>
<sequence>MLPTLSKHKHKHTHKHTSIFTMLSVSQFFFLSILTLQCLTGLAAKCHVDDEAGLLGFKSGIKSDPSGLLSSWKTGTDCCTWSGVSCGEDNRVTGLQIYGQPEKKQILSGTISSSLSKLKRLTSINLVNLINLSGTPNFLVSLPEIQIVYIENNKLSGRVPATIGNLTQLFALSFSGNSLTGPIPSSIGQLTQLSQLKLGNNLLTGTIPKTFSKLKSLTFLSLEKNQLTGSIPNFFTSLSKLIILELSNNKFTGKIPSSIATLAPQLRYLELGHNYLTGQIPDFLGKFRTLDTLDLSSNKFSGTVPKSFANLTKIFNLDLSHNHLVDPFPQLFVKGIESLDLSYNNFHLGTIPSWITSSPIIYSVKLAKCGIKIKLDDWKPKTTYFYDYIDLSNNEISGSPVGLLNKTDFLIGFYASGNKLKFNLEKLRIVQTLKDLDLSRNMVYGKVPKAISGLQKLNLSSNHLCGQLPPSKFGANSFPGNACLCGSPLPPCKS</sequence>
<reference evidence="11" key="1">
    <citation type="journal article" date="2014" name="Nat. Commun.">
        <title>The tobacco genome sequence and its comparison with those of tomato and potato.</title>
        <authorList>
            <person name="Sierro N."/>
            <person name="Battey J.N."/>
            <person name="Ouadi S."/>
            <person name="Bakaher N."/>
            <person name="Bovet L."/>
            <person name="Willig A."/>
            <person name="Goepfert S."/>
            <person name="Peitsch M.C."/>
            <person name="Ivanov N.V."/>
        </authorList>
    </citation>
    <scope>NUCLEOTIDE SEQUENCE [LARGE SCALE GENOMIC DNA]</scope>
</reference>
<dbReference type="PaxDb" id="4097-A0A1S3XXN3"/>
<dbReference type="PANTHER" id="PTHR48059">
    <property type="entry name" value="POLYGALACTURONASE INHIBITOR 1"/>
    <property type="match status" value="1"/>
</dbReference>
<organism evidence="11 12">
    <name type="scientific">Nicotiana tabacum</name>
    <name type="common">Common tobacco</name>
    <dbReference type="NCBI Taxonomy" id="4097"/>
    <lineage>
        <taxon>Eukaryota</taxon>
        <taxon>Viridiplantae</taxon>
        <taxon>Streptophyta</taxon>
        <taxon>Embryophyta</taxon>
        <taxon>Tracheophyta</taxon>
        <taxon>Spermatophyta</taxon>
        <taxon>Magnoliopsida</taxon>
        <taxon>eudicotyledons</taxon>
        <taxon>Gunneridae</taxon>
        <taxon>Pentapetalae</taxon>
        <taxon>asterids</taxon>
        <taxon>lamiids</taxon>
        <taxon>Solanales</taxon>
        <taxon>Solanaceae</taxon>
        <taxon>Nicotianoideae</taxon>
        <taxon>Nicotianeae</taxon>
        <taxon>Nicotiana</taxon>
    </lineage>
</organism>
<evidence type="ECO:0000256" key="5">
    <source>
        <dbReference type="ARBA" id="ARBA00022737"/>
    </source>
</evidence>
<evidence type="ECO:0000256" key="1">
    <source>
        <dbReference type="ARBA" id="ARBA00004167"/>
    </source>
</evidence>
<dbReference type="PANTHER" id="PTHR48059:SF19">
    <property type="entry name" value="RECEPTOR-LIKE PROTEIN KINASE 5"/>
    <property type="match status" value="1"/>
</dbReference>
<dbReference type="AlphaFoldDB" id="A0A1S3XXN3"/>
<proteinExistence type="inferred from homology"/>
<dbReference type="OMA" id="METIPEW"/>
<gene>
    <name evidence="12" type="primary">LOC107769731</name>
</gene>
<keyword evidence="3" id="KW-0433">Leucine-rich repeat</keyword>
<dbReference type="Pfam" id="PF00560">
    <property type="entry name" value="LRR_1"/>
    <property type="match status" value="3"/>
</dbReference>
<evidence type="ECO:0000256" key="6">
    <source>
        <dbReference type="ARBA" id="ARBA00022989"/>
    </source>
</evidence>
<evidence type="ECO:0000313" key="12">
    <source>
        <dbReference type="RefSeq" id="XP_016444457.2"/>
    </source>
</evidence>
<dbReference type="OrthoDB" id="676979at2759"/>
<keyword evidence="6" id="KW-1133">Transmembrane helix</keyword>
<dbReference type="InterPro" id="IPR032675">
    <property type="entry name" value="LRR_dom_sf"/>
</dbReference>
<evidence type="ECO:0000256" key="4">
    <source>
        <dbReference type="ARBA" id="ARBA00022692"/>
    </source>
</evidence>
<keyword evidence="9" id="KW-0732">Signal</keyword>
<dbReference type="InterPro" id="IPR013210">
    <property type="entry name" value="LRR_N_plant-typ"/>
</dbReference>
<dbReference type="FunFam" id="3.80.10.10:FF:000095">
    <property type="entry name" value="LRR receptor-like serine/threonine-protein kinase GSO1"/>
    <property type="match status" value="1"/>
</dbReference>
<dbReference type="InterPro" id="IPR001611">
    <property type="entry name" value="Leu-rich_rpt"/>
</dbReference>
<feature type="chain" id="PRO_5015069831" evidence="9">
    <location>
        <begin position="23"/>
        <end position="473"/>
    </location>
</feature>
<keyword evidence="5" id="KW-0677">Repeat</keyword>
<dbReference type="SUPFAM" id="SSF52058">
    <property type="entry name" value="L domain-like"/>
    <property type="match status" value="1"/>
</dbReference>
<dbReference type="GO" id="GO:0005886">
    <property type="term" value="C:plasma membrane"/>
    <property type="evidence" value="ECO:0000318"/>
    <property type="project" value="GO_Central"/>
</dbReference>
<evidence type="ECO:0000313" key="11">
    <source>
        <dbReference type="Proteomes" id="UP000790787"/>
    </source>
</evidence>
<evidence type="ECO:0000256" key="9">
    <source>
        <dbReference type="SAM" id="SignalP"/>
    </source>
</evidence>
<dbReference type="Pfam" id="PF13855">
    <property type="entry name" value="LRR_8"/>
    <property type="match status" value="2"/>
</dbReference>
<reference evidence="12" key="2">
    <citation type="submission" date="2025-08" db="UniProtKB">
        <authorList>
            <consortium name="RefSeq"/>
        </authorList>
    </citation>
    <scope>IDENTIFICATION</scope>
    <source>
        <tissue evidence="12">Leaf</tissue>
    </source>
</reference>
<keyword evidence="11" id="KW-1185">Reference proteome</keyword>
<protein>
    <submittedName>
        <fullName evidence="12">Uncharacterized protein LOC107769731</fullName>
    </submittedName>
</protein>
<evidence type="ECO:0000259" key="10">
    <source>
        <dbReference type="Pfam" id="PF08263"/>
    </source>
</evidence>
<dbReference type="GO" id="GO:0009755">
    <property type="term" value="P:hormone-mediated signaling pathway"/>
    <property type="evidence" value="ECO:0000318"/>
    <property type="project" value="GO_Central"/>
</dbReference>
<dbReference type="GeneID" id="107769731"/>
<feature type="domain" description="Leucine-rich repeat-containing N-terminal plant-type" evidence="10">
    <location>
        <begin position="28"/>
        <end position="65"/>
    </location>
</feature>
<dbReference type="Gene3D" id="3.80.10.10">
    <property type="entry name" value="Ribonuclease Inhibitor"/>
    <property type="match status" value="2"/>
</dbReference>
<dbReference type="InterPro" id="IPR051848">
    <property type="entry name" value="PGIP"/>
</dbReference>
<feature type="signal peptide" evidence="9">
    <location>
        <begin position="1"/>
        <end position="22"/>
    </location>
</feature>
<accession>A0A1S3XXN3</accession>
<dbReference type="Proteomes" id="UP000790787">
    <property type="component" value="Chromosome 6"/>
</dbReference>
<comment type="similarity">
    <text evidence="8">Belongs to the polygalacturonase-inhibiting protein family.</text>
</comment>
<name>A0A1S3XXN3_TOBAC</name>
<keyword evidence="7" id="KW-0472">Membrane</keyword>
<evidence type="ECO:0000256" key="8">
    <source>
        <dbReference type="ARBA" id="ARBA00038043"/>
    </source>
</evidence>
<dbReference type="GO" id="GO:0038023">
    <property type="term" value="F:signaling receptor activity"/>
    <property type="evidence" value="ECO:0000318"/>
    <property type="project" value="GO_Central"/>
</dbReference>
<evidence type="ECO:0000256" key="2">
    <source>
        <dbReference type="ARBA" id="ARBA00004196"/>
    </source>
</evidence>
<dbReference type="KEGG" id="nta:107769731"/>
<keyword evidence="4" id="KW-0812">Transmembrane</keyword>
<evidence type="ECO:0000256" key="3">
    <source>
        <dbReference type="ARBA" id="ARBA00022614"/>
    </source>
</evidence>
<dbReference type="RefSeq" id="XP_016444457.2">
    <property type="nucleotide sequence ID" value="XM_016588971.2"/>
</dbReference>
<dbReference type="Pfam" id="PF08263">
    <property type="entry name" value="LRRNT_2"/>
    <property type="match status" value="1"/>
</dbReference>
<dbReference type="STRING" id="4097.A0A1S3XXN3"/>